<evidence type="ECO:0000256" key="4">
    <source>
        <dbReference type="SAM" id="Phobius"/>
    </source>
</evidence>
<feature type="domain" description="Major facilitator superfamily (MFS) profile" evidence="5">
    <location>
        <begin position="13"/>
        <end position="407"/>
    </location>
</feature>
<feature type="transmembrane region" description="Helical" evidence="4">
    <location>
        <begin position="319"/>
        <end position="338"/>
    </location>
</feature>
<feature type="transmembrane region" description="Helical" evidence="4">
    <location>
        <begin position="252"/>
        <end position="273"/>
    </location>
</feature>
<keyword evidence="2 4" id="KW-1133">Transmembrane helix</keyword>
<dbReference type="EMBL" id="BANC01000034">
    <property type="protein sequence ID" value="GAN79952.1"/>
    <property type="molecule type" value="Genomic_DNA"/>
</dbReference>
<feature type="transmembrane region" description="Helical" evidence="4">
    <location>
        <begin position="170"/>
        <end position="190"/>
    </location>
</feature>
<dbReference type="RefSeq" id="WP_048878368.1">
    <property type="nucleotide sequence ID" value="NZ_BANC01000034.1"/>
</dbReference>
<feature type="transmembrane region" description="Helical" evidence="4">
    <location>
        <begin position="12"/>
        <end position="38"/>
    </location>
</feature>
<keyword evidence="3 4" id="KW-0472">Membrane</keyword>
<dbReference type="Pfam" id="PF07690">
    <property type="entry name" value="MFS_1"/>
    <property type="match status" value="1"/>
</dbReference>
<evidence type="ECO:0000256" key="2">
    <source>
        <dbReference type="ARBA" id="ARBA00022989"/>
    </source>
</evidence>
<name>A0A0D6PE47_9PROT</name>
<dbReference type="GO" id="GO:0022857">
    <property type="term" value="F:transmembrane transporter activity"/>
    <property type="evidence" value="ECO:0007669"/>
    <property type="project" value="InterPro"/>
</dbReference>
<dbReference type="AlphaFoldDB" id="A0A0D6PE47"/>
<feature type="transmembrane region" description="Helical" evidence="4">
    <location>
        <begin position="44"/>
        <end position="67"/>
    </location>
</feature>
<comment type="caution">
    <text evidence="6">The sequence shown here is derived from an EMBL/GenBank/DDBJ whole genome shotgun (WGS) entry which is preliminary data.</text>
</comment>
<feature type="transmembrane region" description="Helical" evidence="4">
    <location>
        <begin position="139"/>
        <end position="164"/>
    </location>
</feature>
<evidence type="ECO:0000259" key="5">
    <source>
        <dbReference type="PROSITE" id="PS50850"/>
    </source>
</evidence>
<evidence type="ECO:0000256" key="3">
    <source>
        <dbReference type="ARBA" id="ARBA00023136"/>
    </source>
</evidence>
<proteinExistence type="predicted"/>
<dbReference type="InterPro" id="IPR020846">
    <property type="entry name" value="MFS_dom"/>
</dbReference>
<reference evidence="6 7" key="1">
    <citation type="submission" date="2012-11" db="EMBL/GenBank/DDBJ databases">
        <title>Whole genome sequence of Acidocella aminolytica 101 = DSM 11237.</title>
        <authorList>
            <person name="Azuma Y."/>
            <person name="Higashiura N."/>
            <person name="Hirakawa H."/>
            <person name="Matsushita K."/>
        </authorList>
    </citation>
    <scope>NUCLEOTIDE SEQUENCE [LARGE SCALE GENOMIC DNA]</scope>
    <source>
        <strain evidence="7">101 / DSM 11237</strain>
    </source>
</reference>
<evidence type="ECO:0000313" key="6">
    <source>
        <dbReference type="EMBL" id="GAN79952.1"/>
    </source>
</evidence>
<evidence type="ECO:0000313" key="7">
    <source>
        <dbReference type="Proteomes" id="UP000032668"/>
    </source>
</evidence>
<dbReference type="PROSITE" id="PS50850">
    <property type="entry name" value="MFS"/>
    <property type="match status" value="1"/>
</dbReference>
<feature type="transmembrane region" description="Helical" evidence="4">
    <location>
        <begin position="79"/>
        <end position="99"/>
    </location>
</feature>
<feature type="transmembrane region" description="Helical" evidence="4">
    <location>
        <begin position="350"/>
        <end position="371"/>
    </location>
</feature>
<dbReference type="Proteomes" id="UP000032668">
    <property type="component" value="Unassembled WGS sequence"/>
</dbReference>
<dbReference type="Gene3D" id="1.20.1250.20">
    <property type="entry name" value="MFS general substrate transporter like domains"/>
    <property type="match status" value="2"/>
</dbReference>
<feature type="transmembrane region" description="Helical" evidence="4">
    <location>
        <begin position="383"/>
        <end position="402"/>
    </location>
</feature>
<dbReference type="OrthoDB" id="9554356at2"/>
<protein>
    <recommendedName>
        <fullName evidence="5">Major facilitator superfamily (MFS) profile domain-containing protein</fullName>
    </recommendedName>
</protein>
<dbReference type="InterPro" id="IPR011701">
    <property type="entry name" value="MFS"/>
</dbReference>
<feature type="transmembrane region" description="Helical" evidence="4">
    <location>
        <begin position="294"/>
        <end position="313"/>
    </location>
</feature>
<organism evidence="6 7">
    <name type="scientific">Acidocella aminolytica 101 = DSM 11237</name>
    <dbReference type="NCBI Taxonomy" id="1120923"/>
    <lineage>
        <taxon>Bacteria</taxon>
        <taxon>Pseudomonadati</taxon>
        <taxon>Pseudomonadota</taxon>
        <taxon>Alphaproteobacteria</taxon>
        <taxon>Acetobacterales</taxon>
        <taxon>Acidocellaceae</taxon>
        <taxon>Acidocella</taxon>
    </lineage>
</organism>
<gene>
    <name evidence="6" type="ORF">Aam_034_096</name>
</gene>
<dbReference type="SUPFAM" id="SSF103473">
    <property type="entry name" value="MFS general substrate transporter"/>
    <property type="match status" value="1"/>
</dbReference>
<accession>A0A0D6PE47</accession>
<feature type="transmembrane region" description="Helical" evidence="4">
    <location>
        <begin position="105"/>
        <end position="127"/>
    </location>
</feature>
<feature type="transmembrane region" description="Helical" evidence="4">
    <location>
        <begin position="211"/>
        <end position="232"/>
    </location>
</feature>
<evidence type="ECO:0000256" key="1">
    <source>
        <dbReference type="ARBA" id="ARBA00022692"/>
    </source>
</evidence>
<keyword evidence="7" id="KW-1185">Reference proteome</keyword>
<sequence length="421" mass="44849">MSPNYNSPYRWVMALITAIVMSTSFISLTAFGLGAPAIAQTIGIPVGTLTTYGVDAFSIGLFVAFFLGHGGVFDTRIRLGVFVAQALLIVPQMLMPVLMPLTHSLWLFTLMRFSQGLVIMIIALFSIQLSGWFRPSQRGISLGAMLGAITLGGALGGLITSSLARFGWQALYEITGLIMLGGAAIYFIFARDAKHLVQQLHAAKGAGHGSAWSLPMTWIMGIVQIPLTWTLFSVGGFMPAYGFHLGYKVSQVSHIMFIWGIVGFFSAVIGALLGDRMAKNQTTNRGVVNARLKLISIANIIMAVGALMVLYLAPVSYSLFLFSAIVISFMMAIPPNFWATPASVFPMATVGAGAFGMGVISNSTSAIGPIVSSVMVPSLGWSGVFWLMVALSIVGVIVNLIAMRTPLPSEETVAAKYGIAE</sequence>
<dbReference type="STRING" id="1120923.SAMN02746095_00829"/>
<keyword evidence="1 4" id="KW-0812">Transmembrane</keyword>
<dbReference type="InterPro" id="IPR036259">
    <property type="entry name" value="MFS_trans_sf"/>
</dbReference>